<evidence type="ECO:0000256" key="1">
    <source>
        <dbReference type="SAM" id="SignalP"/>
    </source>
</evidence>
<keyword evidence="3" id="KW-1185">Reference proteome</keyword>
<accession>A0A9X7Z4L7</accession>
<dbReference type="Proteomes" id="UP000663505">
    <property type="component" value="Chromosome"/>
</dbReference>
<sequence>MGLKNFKKKKQFAVIALVASALLLGLGVYQAFADTFGVIYQAYGTYRIGGGDTYRLLNIPSNWPGAHGNMRIAHVSSYGALNTSSIIQMDTLSSDVNNGYLGTYPSNISSFTQQLGGNVSWVEQQLSADYMTLRDNQTGNNTALVPFADVINKSGAVFSGNTQQTPNGGYYNGYPTYNYSYGIWSSNAPTATSISANVSGSSVTLHFNNGVPLFSQLAAYHYDQIRITNSSGQTVWQPTGTTNAGVPNVQVESGSQYYSRTDTITPSYSFPNGAYTVSASVWDGVDRHSNTVTTSFTVSNGTSTGGGGGVSVTLSANPTSLNVGQSSTLTATASGVSNGLPNGDSYWIEVLDEGNNGTLGGRNSVTGNYNSATVQTTATSNVARTETYEAEIMDGVTGQVVATSSPATVTWGSAPPPPPPSGGVQVTISANPTSLNVGQSTTLTGTITSGYQNGMLIDIENQTTGQWVGAGAYGSSYTTTTSESTAQSDNFVAAVWNPGNSGVNPPNYTSTPVTVTWNQSQPLSASLMANPTSLQVGQTSTLTATAPTVPAGDYLVIWDQTTGQELNRSTATGNNITVTMWVSQYSATTQTYIAQISPSWSSMNQSVTQSSPVSVTWTQQAITLQLAANPTNLPTGQSATLTATANQNVGSNYIVIYNQSTGQWVGVAALGGTTDTQTVLSSTPTSQTFIAYVSPNASQQNVAQSNTVTITWTRPAFTVTLSASANQLNIGQTVNLTATANQVVSNTGYFISIYDQTSGQWLGSISTGNSVTGSERQTAPTTHTFIAYVGAQNSSANAQATSNQVSVTWVQGSGGGGWQCGANDSDTLTWWAVVGTPPNQTLEEFQATYTTTQSQGVVTGLLDDPGTPSYMWLPIPASQWNEQAVGSGFSWATLDAAHGWTGTEQGGPNASQVVRQFYDNNLLVKIYGRGDGANPVVYVRPDSAFGIREVWTGSPHSMPTSGTADFTMTNPDGSYVTWSEPITIDTATAVNNGDQPNGTTPPPYATEAVSVFTNVPKFTFRGGVQTAANAELAAWSLSNNATTVAQDSAHISVKLDVNNSCGTSSHTINNVAILYSYPDWMFVQLTNNNLAQATGH</sequence>
<feature type="signal peptide" evidence="1">
    <location>
        <begin position="1"/>
        <end position="33"/>
    </location>
</feature>
<evidence type="ECO:0000313" key="3">
    <source>
        <dbReference type="Proteomes" id="UP000663505"/>
    </source>
</evidence>
<evidence type="ECO:0000313" key="2">
    <source>
        <dbReference type="EMBL" id="QSO45482.1"/>
    </source>
</evidence>
<evidence type="ECO:0008006" key="4">
    <source>
        <dbReference type="Google" id="ProtNLM"/>
    </source>
</evidence>
<feature type="chain" id="PRO_5040935575" description="Ig-like domain-containing protein" evidence="1">
    <location>
        <begin position="34"/>
        <end position="1096"/>
    </location>
</feature>
<dbReference type="EMBL" id="CP071182">
    <property type="protein sequence ID" value="QSO45482.1"/>
    <property type="molecule type" value="Genomic_DNA"/>
</dbReference>
<reference evidence="2 3" key="1">
    <citation type="submission" date="2021-02" db="EMBL/GenBank/DDBJ databases">
        <title>Alicyclobacillus curvatus sp. nov. and Alicyclobacillus mengziensis sp. nov., two acidophilic bacteria isolated from acid mine drainage.</title>
        <authorList>
            <person name="Huang Y."/>
        </authorList>
    </citation>
    <scope>NUCLEOTIDE SEQUENCE [LARGE SCALE GENOMIC DNA]</scope>
    <source>
        <strain evidence="2 3">S30H14</strain>
    </source>
</reference>
<protein>
    <recommendedName>
        <fullName evidence="4">Ig-like domain-containing protein</fullName>
    </recommendedName>
</protein>
<dbReference type="RefSeq" id="WP_206654850.1">
    <property type="nucleotide sequence ID" value="NZ_CP071182.1"/>
</dbReference>
<proteinExistence type="predicted"/>
<name>A0A9X7Z4L7_9BACL</name>
<dbReference type="KEGG" id="afx:JZ786_12950"/>
<keyword evidence="1" id="KW-0732">Signal</keyword>
<gene>
    <name evidence="2" type="ORF">JZ786_12950</name>
</gene>
<dbReference type="AlphaFoldDB" id="A0A9X7Z4L7"/>
<organism evidence="2 3">
    <name type="scientific">Alicyclobacillus mengziensis</name>
    <dbReference type="NCBI Taxonomy" id="2931921"/>
    <lineage>
        <taxon>Bacteria</taxon>
        <taxon>Bacillati</taxon>
        <taxon>Bacillota</taxon>
        <taxon>Bacilli</taxon>
        <taxon>Bacillales</taxon>
        <taxon>Alicyclobacillaceae</taxon>
        <taxon>Alicyclobacillus</taxon>
    </lineage>
</organism>